<comment type="subcellular location">
    <subcellularLocation>
        <location evidence="1 4">Bacterial flagellum basal body</location>
    </subcellularLocation>
</comment>
<dbReference type="InterPro" id="IPR001624">
    <property type="entry name" value="FliE"/>
</dbReference>
<keyword evidence="3 4" id="KW-0975">Bacterial flagellum</keyword>
<dbReference type="GO" id="GO:0003774">
    <property type="term" value="F:cytoskeletal motor activity"/>
    <property type="evidence" value="ECO:0007669"/>
    <property type="project" value="InterPro"/>
</dbReference>
<dbReference type="GO" id="GO:0071973">
    <property type="term" value="P:bacterial-type flagellum-dependent cell motility"/>
    <property type="evidence" value="ECO:0007669"/>
    <property type="project" value="InterPro"/>
</dbReference>
<dbReference type="AlphaFoldDB" id="A0A917LZG6"/>
<comment type="caution">
    <text evidence="6">The sequence shown here is derived from an EMBL/GenBank/DDBJ whole genome shotgun (WGS) entry which is preliminary data.</text>
</comment>
<dbReference type="RefSeq" id="WP_188454393.1">
    <property type="nucleotide sequence ID" value="NZ_BMFR01000003.1"/>
</dbReference>
<protein>
    <recommendedName>
        <fullName evidence="4 5">Flagellar hook-basal body complex protein FliE</fullName>
    </recommendedName>
</protein>
<dbReference type="GO" id="GO:0005198">
    <property type="term" value="F:structural molecule activity"/>
    <property type="evidence" value="ECO:0007669"/>
    <property type="project" value="UniProtKB-UniRule"/>
</dbReference>
<keyword evidence="7" id="KW-1185">Reference proteome</keyword>
<dbReference type="PANTHER" id="PTHR34653:SF1">
    <property type="entry name" value="FLAGELLAR HOOK-BASAL BODY COMPLEX PROTEIN FLIE"/>
    <property type="match status" value="1"/>
</dbReference>
<proteinExistence type="inferred from homology"/>
<evidence type="ECO:0000256" key="1">
    <source>
        <dbReference type="ARBA" id="ARBA00004117"/>
    </source>
</evidence>
<dbReference type="HAMAP" id="MF_00724">
    <property type="entry name" value="FliE"/>
    <property type="match status" value="1"/>
</dbReference>
<dbReference type="GO" id="GO:0009425">
    <property type="term" value="C:bacterial-type flagellum basal body"/>
    <property type="evidence" value="ECO:0007669"/>
    <property type="project" value="UniProtKB-SubCell"/>
</dbReference>
<evidence type="ECO:0000256" key="3">
    <source>
        <dbReference type="ARBA" id="ARBA00023143"/>
    </source>
</evidence>
<name>A0A917LZG6_9BACI</name>
<dbReference type="Pfam" id="PF02049">
    <property type="entry name" value="FliE"/>
    <property type="match status" value="1"/>
</dbReference>
<gene>
    <name evidence="4" type="primary">fliE</name>
    <name evidence="6" type="ORF">GCM10011398_11270</name>
</gene>
<dbReference type="EMBL" id="BMFR01000003">
    <property type="protein sequence ID" value="GGG69055.1"/>
    <property type="molecule type" value="Genomic_DNA"/>
</dbReference>
<comment type="similarity">
    <text evidence="2 4">Belongs to the FliE family.</text>
</comment>
<evidence type="ECO:0000313" key="7">
    <source>
        <dbReference type="Proteomes" id="UP000622860"/>
    </source>
</evidence>
<dbReference type="NCBIfam" id="TIGR00205">
    <property type="entry name" value="fliE"/>
    <property type="match status" value="1"/>
</dbReference>
<evidence type="ECO:0000256" key="4">
    <source>
        <dbReference type="HAMAP-Rule" id="MF_00724"/>
    </source>
</evidence>
<evidence type="ECO:0000256" key="2">
    <source>
        <dbReference type="ARBA" id="ARBA00009272"/>
    </source>
</evidence>
<sequence>MNNNINGVSHNILSSAINNNQLTSPGKAHADFANMLKTAIGKVNEAQTASDKKTEQLATGQIDDLHDVMITAQKASITLETSVQIQRKVIDAYNEIMRMQV</sequence>
<dbReference type="Proteomes" id="UP000622860">
    <property type="component" value="Unassembled WGS sequence"/>
</dbReference>
<evidence type="ECO:0000313" key="6">
    <source>
        <dbReference type="EMBL" id="GGG69055.1"/>
    </source>
</evidence>
<reference evidence="6" key="1">
    <citation type="journal article" date="2014" name="Int. J. Syst. Evol. Microbiol.">
        <title>Complete genome sequence of Corynebacterium casei LMG S-19264T (=DSM 44701T), isolated from a smear-ripened cheese.</title>
        <authorList>
            <consortium name="US DOE Joint Genome Institute (JGI-PGF)"/>
            <person name="Walter F."/>
            <person name="Albersmeier A."/>
            <person name="Kalinowski J."/>
            <person name="Ruckert C."/>
        </authorList>
    </citation>
    <scope>NUCLEOTIDE SEQUENCE</scope>
    <source>
        <strain evidence="6">CGMCC 1.12754</strain>
    </source>
</reference>
<dbReference type="PRINTS" id="PR01006">
    <property type="entry name" value="FLGHOOKFLIE"/>
</dbReference>
<dbReference type="PANTHER" id="PTHR34653">
    <property type="match status" value="1"/>
</dbReference>
<organism evidence="6 7">
    <name type="scientific">Virgibacillus oceani</name>
    <dbReference type="NCBI Taxonomy" id="1479511"/>
    <lineage>
        <taxon>Bacteria</taxon>
        <taxon>Bacillati</taxon>
        <taxon>Bacillota</taxon>
        <taxon>Bacilli</taxon>
        <taxon>Bacillales</taxon>
        <taxon>Bacillaceae</taxon>
        <taxon>Virgibacillus</taxon>
    </lineage>
</organism>
<accession>A0A917LZG6</accession>
<reference evidence="6" key="2">
    <citation type="submission" date="2020-09" db="EMBL/GenBank/DDBJ databases">
        <authorList>
            <person name="Sun Q."/>
            <person name="Zhou Y."/>
        </authorList>
    </citation>
    <scope>NUCLEOTIDE SEQUENCE</scope>
    <source>
        <strain evidence="6">CGMCC 1.12754</strain>
    </source>
</reference>
<evidence type="ECO:0000256" key="5">
    <source>
        <dbReference type="NCBIfam" id="TIGR00205"/>
    </source>
</evidence>